<organism evidence="1 2">
    <name type="scientific">Gossypium stocksii</name>
    <dbReference type="NCBI Taxonomy" id="47602"/>
    <lineage>
        <taxon>Eukaryota</taxon>
        <taxon>Viridiplantae</taxon>
        <taxon>Streptophyta</taxon>
        <taxon>Embryophyta</taxon>
        <taxon>Tracheophyta</taxon>
        <taxon>Spermatophyta</taxon>
        <taxon>Magnoliopsida</taxon>
        <taxon>eudicotyledons</taxon>
        <taxon>Gunneridae</taxon>
        <taxon>Pentapetalae</taxon>
        <taxon>rosids</taxon>
        <taxon>malvids</taxon>
        <taxon>Malvales</taxon>
        <taxon>Malvaceae</taxon>
        <taxon>Malvoideae</taxon>
        <taxon>Gossypium</taxon>
    </lineage>
</organism>
<accession>A0A9D3U7B2</accession>
<keyword evidence="2" id="KW-1185">Reference proteome</keyword>
<evidence type="ECO:0000313" key="2">
    <source>
        <dbReference type="Proteomes" id="UP000828251"/>
    </source>
</evidence>
<dbReference type="AlphaFoldDB" id="A0A9D3U7B2"/>
<comment type="caution">
    <text evidence="1">The sequence shown here is derived from an EMBL/GenBank/DDBJ whole genome shotgun (WGS) entry which is preliminary data.</text>
</comment>
<name>A0A9D3U7B2_9ROSI</name>
<reference evidence="1 2" key="1">
    <citation type="journal article" date="2021" name="Plant Biotechnol. J.">
        <title>Multi-omics assisted identification of the key and species-specific regulatory components of drought-tolerant mechanisms in Gossypium stocksii.</title>
        <authorList>
            <person name="Yu D."/>
            <person name="Ke L."/>
            <person name="Zhang D."/>
            <person name="Wu Y."/>
            <person name="Sun Y."/>
            <person name="Mei J."/>
            <person name="Sun J."/>
            <person name="Sun Y."/>
        </authorList>
    </citation>
    <scope>NUCLEOTIDE SEQUENCE [LARGE SCALE GENOMIC DNA]</scope>
    <source>
        <strain evidence="2">cv. E1</strain>
        <tissue evidence="1">Leaf</tissue>
    </source>
</reference>
<dbReference type="OrthoDB" id="10421547at2759"/>
<protein>
    <submittedName>
        <fullName evidence="1">Uncharacterized protein</fullName>
    </submittedName>
</protein>
<proteinExistence type="predicted"/>
<evidence type="ECO:0000313" key="1">
    <source>
        <dbReference type="EMBL" id="KAH1031186.1"/>
    </source>
</evidence>
<sequence length="73" mass="8492">MENQLIRLDDKHISEVQIQMPENQILETYINNLIEDAPNVIHGHLRDARFLYVARMLEGTKLDPPLISALVKR</sequence>
<dbReference type="EMBL" id="JAIQCV010000013">
    <property type="protein sequence ID" value="KAH1031186.1"/>
    <property type="molecule type" value="Genomic_DNA"/>
</dbReference>
<dbReference type="Proteomes" id="UP000828251">
    <property type="component" value="Unassembled WGS sequence"/>
</dbReference>
<gene>
    <name evidence="1" type="ORF">J1N35_043360</name>
</gene>